<organism evidence="3 4">
    <name type="scientific">Aspergillus carbonarius (strain ITEM 5010)</name>
    <dbReference type="NCBI Taxonomy" id="602072"/>
    <lineage>
        <taxon>Eukaryota</taxon>
        <taxon>Fungi</taxon>
        <taxon>Dikarya</taxon>
        <taxon>Ascomycota</taxon>
        <taxon>Pezizomycotina</taxon>
        <taxon>Eurotiomycetes</taxon>
        <taxon>Eurotiomycetidae</taxon>
        <taxon>Eurotiales</taxon>
        <taxon>Aspergillaceae</taxon>
        <taxon>Aspergillus</taxon>
        <taxon>Aspergillus subgen. Circumdati</taxon>
    </lineage>
</organism>
<feature type="domain" description="NAD(P)-binding" evidence="2">
    <location>
        <begin position="21"/>
        <end position="67"/>
    </location>
</feature>
<dbReference type="OMA" id="MHFLLRM"/>
<proteinExistence type="inferred from homology"/>
<protein>
    <recommendedName>
        <fullName evidence="2">NAD(P)-binding domain-containing protein</fullName>
    </recommendedName>
</protein>
<dbReference type="InterPro" id="IPR036291">
    <property type="entry name" value="NAD(P)-bd_dom_sf"/>
</dbReference>
<dbReference type="InterPro" id="IPR051606">
    <property type="entry name" value="Polyketide_Oxido-like"/>
</dbReference>
<dbReference type="STRING" id="602072.A0A1R3RDV6"/>
<dbReference type="VEuPathDB" id="FungiDB:ASPCADRAFT_517503"/>
<accession>A0A1R3RDV6</accession>
<evidence type="ECO:0000313" key="4">
    <source>
        <dbReference type="Proteomes" id="UP000188318"/>
    </source>
</evidence>
<dbReference type="InterPro" id="IPR016040">
    <property type="entry name" value="NAD(P)-bd_dom"/>
</dbReference>
<dbReference type="PANTHER" id="PTHR43355">
    <property type="entry name" value="FLAVIN REDUCTASE (NADPH)"/>
    <property type="match status" value="1"/>
</dbReference>
<dbReference type="Gene3D" id="3.40.50.720">
    <property type="entry name" value="NAD(P)-binding Rossmann-like Domain"/>
    <property type="match status" value="1"/>
</dbReference>
<name>A0A1R3RDV6_ASPC5</name>
<dbReference type="GO" id="GO:0004074">
    <property type="term" value="F:biliverdin reductase [NAD(P)H] activity"/>
    <property type="evidence" value="ECO:0007669"/>
    <property type="project" value="TreeGrafter"/>
</dbReference>
<comment type="similarity">
    <text evidence="1">Belongs to the avfA family.</text>
</comment>
<gene>
    <name evidence="3" type="ORF">ASPCADRAFT_517503</name>
</gene>
<dbReference type="PANTHER" id="PTHR43355:SF2">
    <property type="entry name" value="FLAVIN REDUCTASE (NADPH)"/>
    <property type="match status" value="1"/>
</dbReference>
<evidence type="ECO:0000259" key="2">
    <source>
        <dbReference type="Pfam" id="PF13460"/>
    </source>
</evidence>
<dbReference type="SUPFAM" id="SSF51735">
    <property type="entry name" value="NAD(P)-binding Rossmann-fold domains"/>
    <property type="match status" value="1"/>
</dbReference>
<dbReference type="Pfam" id="PF13460">
    <property type="entry name" value="NAD_binding_10"/>
    <property type="match status" value="2"/>
</dbReference>
<evidence type="ECO:0000256" key="1">
    <source>
        <dbReference type="ARBA" id="ARBA00038376"/>
    </source>
</evidence>
<dbReference type="GO" id="GO:0042602">
    <property type="term" value="F:riboflavin reductase (NADPH) activity"/>
    <property type="evidence" value="ECO:0007669"/>
    <property type="project" value="TreeGrafter"/>
</dbReference>
<reference evidence="4" key="1">
    <citation type="journal article" date="2017" name="Genome Biol.">
        <title>Comparative genomics reveals high biological diversity and specific adaptations in the industrially and medically important fungal genus Aspergillus.</title>
        <authorList>
            <person name="de Vries R.P."/>
            <person name="Riley R."/>
            <person name="Wiebenga A."/>
            <person name="Aguilar-Osorio G."/>
            <person name="Amillis S."/>
            <person name="Uchima C.A."/>
            <person name="Anderluh G."/>
            <person name="Asadollahi M."/>
            <person name="Askin M."/>
            <person name="Barry K."/>
            <person name="Battaglia E."/>
            <person name="Bayram O."/>
            <person name="Benocci T."/>
            <person name="Braus-Stromeyer S.A."/>
            <person name="Caldana C."/>
            <person name="Canovas D."/>
            <person name="Cerqueira G.C."/>
            <person name="Chen F."/>
            <person name="Chen W."/>
            <person name="Choi C."/>
            <person name="Clum A."/>
            <person name="Dos Santos R.A."/>
            <person name="Damasio A.R."/>
            <person name="Diallinas G."/>
            <person name="Emri T."/>
            <person name="Fekete E."/>
            <person name="Flipphi M."/>
            <person name="Freyberg S."/>
            <person name="Gallo A."/>
            <person name="Gournas C."/>
            <person name="Habgood R."/>
            <person name="Hainaut M."/>
            <person name="Harispe M.L."/>
            <person name="Henrissat B."/>
            <person name="Hilden K.S."/>
            <person name="Hope R."/>
            <person name="Hossain A."/>
            <person name="Karabika E."/>
            <person name="Karaffa L."/>
            <person name="Karanyi Z."/>
            <person name="Krasevec N."/>
            <person name="Kuo A."/>
            <person name="Kusch H."/>
            <person name="LaButti K."/>
            <person name="Lagendijk E.L."/>
            <person name="Lapidus A."/>
            <person name="Levasseur A."/>
            <person name="Lindquist E."/>
            <person name="Lipzen A."/>
            <person name="Logrieco A.F."/>
            <person name="MacCabe A."/>
            <person name="Maekelae M.R."/>
            <person name="Malavazi I."/>
            <person name="Melin P."/>
            <person name="Meyer V."/>
            <person name="Mielnichuk N."/>
            <person name="Miskei M."/>
            <person name="Molnar A.P."/>
            <person name="Mule G."/>
            <person name="Ngan C.Y."/>
            <person name="Orejas M."/>
            <person name="Orosz E."/>
            <person name="Ouedraogo J.P."/>
            <person name="Overkamp K.M."/>
            <person name="Park H.-S."/>
            <person name="Perrone G."/>
            <person name="Piumi F."/>
            <person name="Punt P.J."/>
            <person name="Ram A.F."/>
            <person name="Ramon A."/>
            <person name="Rauscher S."/>
            <person name="Record E."/>
            <person name="Riano-Pachon D.M."/>
            <person name="Robert V."/>
            <person name="Roehrig J."/>
            <person name="Ruller R."/>
            <person name="Salamov A."/>
            <person name="Salih N.S."/>
            <person name="Samson R.A."/>
            <person name="Sandor E."/>
            <person name="Sanguinetti M."/>
            <person name="Schuetze T."/>
            <person name="Sepcic K."/>
            <person name="Shelest E."/>
            <person name="Sherlock G."/>
            <person name="Sophianopoulou V."/>
            <person name="Squina F.M."/>
            <person name="Sun H."/>
            <person name="Susca A."/>
            <person name="Todd R.B."/>
            <person name="Tsang A."/>
            <person name="Unkles S.E."/>
            <person name="van de Wiele N."/>
            <person name="van Rossen-Uffink D."/>
            <person name="Oliveira J.V."/>
            <person name="Vesth T.C."/>
            <person name="Visser J."/>
            <person name="Yu J.-H."/>
            <person name="Zhou M."/>
            <person name="Andersen M.R."/>
            <person name="Archer D.B."/>
            <person name="Baker S.E."/>
            <person name="Benoit I."/>
            <person name="Brakhage A.A."/>
            <person name="Braus G.H."/>
            <person name="Fischer R."/>
            <person name="Frisvad J.C."/>
            <person name="Goldman G.H."/>
            <person name="Houbraken J."/>
            <person name="Oakley B."/>
            <person name="Pocsi I."/>
            <person name="Scazzocchio C."/>
            <person name="Seiboth B."/>
            <person name="vanKuyk P.A."/>
            <person name="Wortman J."/>
            <person name="Dyer P.S."/>
            <person name="Grigoriev I.V."/>
        </authorList>
    </citation>
    <scope>NUCLEOTIDE SEQUENCE [LARGE SCALE GENOMIC DNA]</scope>
    <source>
        <strain evidence="4">ITEM 5010</strain>
    </source>
</reference>
<evidence type="ECO:0000313" key="3">
    <source>
        <dbReference type="EMBL" id="OOF92662.1"/>
    </source>
</evidence>
<dbReference type="AlphaFoldDB" id="A0A1R3RDV6"/>
<keyword evidence="4" id="KW-1185">Reference proteome</keyword>
<dbReference type="Proteomes" id="UP000188318">
    <property type="component" value="Unassembled WGS sequence"/>
</dbReference>
<dbReference type="OrthoDB" id="419598at2759"/>
<sequence>MSARIRRLLGRLPQHARPVIGGTGRCGRLVISELLRRGHQVTTLARTPDALGGARAGLDIIQGTLDKRTTRNMTPRANSSLCTPTELDDVRAAFKADMPAVVIVTLNAHRASDSPFATPISPPRLMADCNANVVAAMKEFGVRKIVILQAFGVGDSWARMHCLLRLLMKTSNMSHQYDDHNDTEREVRASGVDYVFVRPSRLVETKETRVKVWAEDGKGVPMMASTSRTSVARWLVDVAESDEWDNSASVITN</sequence>
<dbReference type="EMBL" id="KV907506">
    <property type="protein sequence ID" value="OOF92662.1"/>
    <property type="molecule type" value="Genomic_DNA"/>
</dbReference>
<feature type="domain" description="NAD(P)-binding" evidence="2">
    <location>
        <begin position="83"/>
        <end position="241"/>
    </location>
</feature>